<dbReference type="PRINTS" id="PR00111">
    <property type="entry name" value="ABHYDROLASE"/>
</dbReference>
<dbReference type="Proteomes" id="UP001225356">
    <property type="component" value="Unassembled WGS sequence"/>
</dbReference>
<name>A0ABT9QN57_9ACTN</name>
<reference evidence="3 4" key="1">
    <citation type="submission" date="2023-07" db="EMBL/GenBank/DDBJ databases">
        <title>Sequencing the genomes of 1000 actinobacteria strains.</title>
        <authorList>
            <person name="Klenk H.-P."/>
        </authorList>
    </citation>
    <scope>NUCLEOTIDE SEQUENCE [LARGE SCALE GENOMIC DNA]</scope>
    <source>
        <strain evidence="3 4">DSM 46740</strain>
    </source>
</reference>
<keyword evidence="1" id="KW-0378">Hydrolase</keyword>
<dbReference type="Pfam" id="PF00561">
    <property type="entry name" value="Abhydrolase_1"/>
    <property type="match status" value="1"/>
</dbReference>
<dbReference type="InterPro" id="IPR000639">
    <property type="entry name" value="Epox_hydrolase-like"/>
</dbReference>
<dbReference type="RefSeq" id="WP_307564883.1">
    <property type="nucleotide sequence ID" value="NZ_JAUSQU010000001.1"/>
</dbReference>
<dbReference type="PRINTS" id="PR00412">
    <property type="entry name" value="EPOXHYDRLASE"/>
</dbReference>
<evidence type="ECO:0000313" key="3">
    <source>
        <dbReference type="EMBL" id="MDP9847835.1"/>
    </source>
</evidence>
<feature type="domain" description="AB hydrolase-1" evidence="2">
    <location>
        <begin position="20"/>
        <end position="268"/>
    </location>
</feature>
<dbReference type="PANTHER" id="PTHR43798:SF31">
    <property type="entry name" value="AB HYDROLASE SUPERFAMILY PROTEIN YCLE"/>
    <property type="match status" value="1"/>
</dbReference>
<dbReference type="InterPro" id="IPR000073">
    <property type="entry name" value="AB_hydrolase_1"/>
</dbReference>
<sequence length="288" mass="31594">MPTMRVNDVDLAYDEAGDGPAVVLVHAGCADRRMWEHQFQALAADFRVIRYDWRGYGESADATGDFAHHEDLTALMDALEIDRAALVGSSDGGKISLDAALTSPGRITSLTLVAPGVSGHDWPSSMTSLYRERVHDVLGLDRLRRYRTGEADGIDAAELDAYSEAETEFLVAGPSRTREDLDPEVWRLALAMDRRLNQRAWSRPQTPSRTARPPAITRLHEVELPTLVVTGLADVPEILALSNLLVEGIKGARGVEFPRTGHLPPLERPDEFNAALLDFLREPGTAGH</sequence>
<dbReference type="InterPro" id="IPR029058">
    <property type="entry name" value="AB_hydrolase_fold"/>
</dbReference>
<dbReference type="PANTHER" id="PTHR43798">
    <property type="entry name" value="MONOACYLGLYCEROL LIPASE"/>
    <property type="match status" value="1"/>
</dbReference>
<accession>A0ABT9QN57</accession>
<evidence type="ECO:0000313" key="4">
    <source>
        <dbReference type="Proteomes" id="UP001225356"/>
    </source>
</evidence>
<dbReference type="Gene3D" id="3.40.50.1820">
    <property type="entry name" value="alpha/beta hydrolase"/>
    <property type="match status" value="1"/>
</dbReference>
<dbReference type="SUPFAM" id="SSF53474">
    <property type="entry name" value="alpha/beta-Hydrolases"/>
    <property type="match status" value="1"/>
</dbReference>
<keyword evidence="4" id="KW-1185">Reference proteome</keyword>
<gene>
    <name evidence="3" type="ORF">J2853_007046</name>
</gene>
<comment type="caution">
    <text evidence="3">The sequence shown here is derived from an EMBL/GenBank/DDBJ whole genome shotgun (WGS) entry which is preliminary data.</text>
</comment>
<evidence type="ECO:0000256" key="1">
    <source>
        <dbReference type="ARBA" id="ARBA00022801"/>
    </source>
</evidence>
<organism evidence="3 4">
    <name type="scientific">Streptosporangium lutulentum</name>
    <dbReference type="NCBI Taxonomy" id="1461250"/>
    <lineage>
        <taxon>Bacteria</taxon>
        <taxon>Bacillati</taxon>
        <taxon>Actinomycetota</taxon>
        <taxon>Actinomycetes</taxon>
        <taxon>Streptosporangiales</taxon>
        <taxon>Streptosporangiaceae</taxon>
        <taxon>Streptosporangium</taxon>
    </lineage>
</organism>
<dbReference type="EMBL" id="JAUSQU010000001">
    <property type="protein sequence ID" value="MDP9847835.1"/>
    <property type="molecule type" value="Genomic_DNA"/>
</dbReference>
<protein>
    <submittedName>
        <fullName evidence="3">Pimeloyl-ACP methyl ester carboxylesterase</fullName>
    </submittedName>
</protein>
<evidence type="ECO:0000259" key="2">
    <source>
        <dbReference type="Pfam" id="PF00561"/>
    </source>
</evidence>
<dbReference type="InterPro" id="IPR050266">
    <property type="entry name" value="AB_hydrolase_sf"/>
</dbReference>
<proteinExistence type="predicted"/>